<dbReference type="GO" id="GO:0008477">
    <property type="term" value="F:purine nucleosidase activity"/>
    <property type="evidence" value="ECO:0007669"/>
    <property type="project" value="TreeGrafter"/>
</dbReference>
<keyword evidence="1 4" id="KW-0378">Hydrolase</keyword>
<dbReference type="Pfam" id="PF01156">
    <property type="entry name" value="IU_nuc_hydro"/>
    <property type="match status" value="1"/>
</dbReference>
<evidence type="ECO:0000256" key="1">
    <source>
        <dbReference type="ARBA" id="ARBA00022801"/>
    </source>
</evidence>
<keyword evidence="2" id="KW-0326">Glycosidase</keyword>
<dbReference type="GO" id="GO:0006152">
    <property type="term" value="P:purine nucleoside catabolic process"/>
    <property type="evidence" value="ECO:0007669"/>
    <property type="project" value="TreeGrafter"/>
</dbReference>
<dbReference type="Gene3D" id="3.90.245.10">
    <property type="entry name" value="Ribonucleoside hydrolase-like"/>
    <property type="match status" value="1"/>
</dbReference>
<dbReference type="InterPro" id="IPR023186">
    <property type="entry name" value="IUNH"/>
</dbReference>
<dbReference type="EMBL" id="JAMTCK010000008">
    <property type="protein sequence ID" value="MCP2167029.1"/>
    <property type="molecule type" value="Genomic_DNA"/>
</dbReference>
<dbReference type="SUPFAM" id="SSF53590">
    <property type="entry name" value="Nucleoside hydrolase"/>
    <property type="match status" value="1"/>
</dbReference>
<reference evidence="4" key="1">
    <citation type="submission" date="2022-06" db="EMBL/GenBank/DDBJ databases">
        <title>Genomic Encyclopedia of Archaeal and Bacterial Type Strains, Phase II (KMG-II): from individual species to whole genera.</title>
        <authorList>
            <person name="Goeker M."/>
        </authorList>
    </citation>
    <scope>NUCLEOTIDE SEQUENCE</scope>
    <source>
        <strain evidence="4">DSM 43935</strain>
    </source>
</reference>
<evidence type="ECO:0000313" key="5">
    <source>
        <dbReference type="Proteomes" id="UP001206128"/>
    </source>
</evidence>
<organism evidence="4 5">
    <name type="scientific">Goodfellowiella coeruleoviolacea</name>
    <dbReference type="NCBI Taxonomy" id="334858"/>
    <lineage>
        <taxon>Bacteria</taxon>
        <taxon>Bacillati</taxon>
        <taxon>Actinomycetota</taxon>
        <taxon>Actinomycetes</taxon>
        <taxon>Pseudonocardiales</taxon>
        <taxon>Pseudonocardiaceae</taxon>
        <taxon>Goodfellowiella</taxon>
    </lineage>
</organism>
<dbReference type="AlphaFoldDB" id="A0AAE3KI37"/>
<sequence length="317" mass="33365">MIPLIIDTDPGVDDAFALALALASPEVDLRAVTTVFGNVPLASTTDNALRLLELCGRPDVPVAAGADRPLVHPHPHRARYAHGSDGLSGRASTLPTPSRAPAEVDAVTLMTEVLTAAEQPVTIAAVGPLTNVALLLAAHPSVRSKIGRLVVMGGGLDVGNVTATSEFNIWSDPEAARRVLVEEDLPTVVVPLDLTLRCGVDLDWLAALDAASQVGSALVGLTADYQRYYQRMGWQGTVLHDAVAVAEAVSPGLLTSTSYPVDVDCTTGPARGALLADRRSALISTESGVDQRRRVDIALDADLDRVRAFVLDRLRAL</sequence>
<dbReference type="GO" id="GO:0005829">
    <property type="term" value="C:cytosol"/>
    <property type="evidence" value="ECO:0007669"/>
    <property type="project" value="TreeGrafter"/>
</dbReference>
<dbReference type="PANTHER" id="PTHR12304">
    <property type="entry name" value="INOSINE-URIDINE PREFERRING NUCLEOSIDE HYDROLASE"/>
    <property type="match status" value="1"/>
</dbReference>
<keyword evidence="5" id="KW-1185">Reference proteome</keyword>
<name>A0AAE3KI37_9PSEU</name>
<dbReference type="RefSeq" id="WP_253773459.1">
    <property type="nucleotide sequence ID" value="NZ_JAMTCK010000008.1"/>
</dbReference>
<protein>
    <submittedName>
        <fullName evidence="4">Pyrimidine-specific ribonucleoside hydrolase</fullName>
    </submittedName>
</protein>
<dbReference type="InterPro" id="IPR001910">
    <property type="entry name" value="Inosine/uridine_hydrolase_dom"/>
</dbReference>
<proteinExistence type="predicted"/>
<dbReference type="PANTHER" id="PTHR12304:SF4">
    <property type="entry name" value="URIDINE NUCLEOSIDASE"/>
    <property type="match status" value="1"/>
</dbReference>
<evidence type="ECO:0000256" key="2">
    <source>
        <dbReference type="ARBA" id="ARBA00023295"/>
    </source>
</evidence>
<accession>A0AAE3KI37</accession>
<evidence type="ECO:0000259" key="3">
    <source>
        <dbReference type="Pfam" id="PF01156"/>
    </source>
</evidence>
<dbReference type="Proteomes" id="UP001206128">
    <property type="component" value="Unassembled WGS sequence"/>
</dbReference>
<evidence type="ECO:0000313" key="4">
    <source>
        <dbReference type="EMBL" id="MCP2167029.1"/>
    </source>
</evidence>
<comment type="caution">
    <text evidence="4">The sequence shown here is derived from an EMBL/GenBank/DDBJ whole genome shotgun (WGS) entry which is preliminary data.</text>
</comment>
<feature type="domain" description="Inosine/uridine-preferring nucleoside hydrolase" evidence="3">
    <location>
        <begin position="4"/>
        <end position="307"/>
    </location>
</feature>
<dbReference type="InterPro" id="IPR036452">
    <property type="entry name" value="Ribo_hydro-like"/>
</dbReference>
<gene>
    <name evidence="4" type="ORF">LX83_003901</name>
</gene>